<feature type="transmembrane region" description="Helical" evidence="6">
    <location>
        <begin position="12"/>
        <end position="31"/>
    </location>
</feature>
<reference evidence="8" key="1">
    <citation type="submission" date="2021-05" db="EMBL/GenBank/DDBJ databases">
        <title>Energy efficiency and biological interactions define the core microbiome of deep oligotrophic groundwater.</title>
        <authorList>
            <person name="Mehrshad M."/>
            <person name="Lopez-Fernandez M."/>
            <person name="Bell E."/>
            <person name="Bernier-Latmani R."/>
            <person name="Bertilsson S."/>
            <person name="Dopson M."/>
        </authorList>
    </citation>
    <scope>NUCLEOTIDE SEQUENCE</scope>
    <source>
        <strain evidence="8">Modern_marine.mb.64</strain>
    </source>
</reference>
<keyword evidence="6" id="KW-0812">Transmembrane</keyword>
<sequence length="639" mass="69298">MRAPHRGSNRIIALLMGLIPGLWMVLLAGPLPADVILDPGLAKTHLAKARHRNAPPGLADDTALLKQGMVRCRIQLAAPLADPESAQTWLSERIPNALWEGSWGRWAQVVCPIDDIEQLMGFPDAEIIARPPSPFPQSQSQGVEILKAPAYWNKGFNGEDVSVAVVDVGFYGYTYMLGTELPKNVKVRSFYHTQGGGVDISGDHQDHGLLVAEIIHDIAPGAELLLTNFGTLTELGQAVDWAIAEGAQIINHSVGWFDGPRDGTGEIASIAQAALDQGVIWINSAGNYGEGHWNGSYLDQNRNGFLELDDIDSETIALGSYRTGRVVSLLLWWSRWPESSDLHLDLQLWEGMDFIVSSYAEYGFYPYAIRGLAWVADHDTDLLTLKIYRGDDELEPVSDLHIELFRLDGQPFPEGNDPAGSLIIPADVPGVIAVGAVDWQTGALERYSSWGPTLSGLKKPEILSSANVATSGGAFSGTSASSPHVAGAAALLQAAAPRGGMSRIIWTLDDIRRLFQRAAEPIVLNENAVDWGVAVLPLTPEDLAENEQSFEVHPNPSRDGSVTLKWMEGFQPPEELKGALALYDVTGRLIWTSRGPVPLTGHPISFRNSHGALPAAGTYWLKLTAPGLRSATRIVLLRD</sequence>
<keyword evidence="2 5" id="KW-0645">Protease</keyword>
<keyword evidence="6" id="KW-1133">Transmembrane helix</keyword>
<dbReference type="InterPro" id="IPR000209">
    <property type="entry name" value="Peptidase_S8/S53_dom"/>
</dbReference>
<gene>
    <name evidence="8" type="ORF">KJ970_20935</name>
</gene>
<feature type="domain" description="Peptidase S8/S53" evidence="7">
    <location>
        <begin position="415"/>
        <end position="519"/>
    </location>
</feature>
<evidence type="ECO:0000259" key="7">
    <source>
        <dbReference type="Pfam" id="PF00082"/>
    </source>
</evidence>
<dbReference type="PANTHER" id="PTHR43806">
    <property type="entry name" value="PEPTIDASE S8"/>
    <property type="match status" value="1"/>
</dbReference>
<dbReference type="Gene3D" id="3.40.50.200">
    <property type="entry name" value="Peptidase S8/S53 domain"/>
    <property type="match status" value="2"/>
</dbReference>
<dbReference type="PROSITE" id="PS51892">
    <property type="entry name" value="SUBTILASE"/>
    <property type="match status" value="1"/>
</dbReference>
<dbReference type="Proteomes" id="UP000777784">
    <property type="component" value="Unassembled WGS sequence"/>
</dbReference>
<evidence type="ECO:0000256" key="5">
    <source>
        <dbReference type="PROSITE-ProRule" id="PRU01240"/>
    </source>
</evidence>
<evidence type="ECO:0000313" key="9">
    <source>
        <dbReference type="Proteomes" id="UP000777784"/>
    </source>
</evidence>
<dbReference type="GO" id="GO:0004252">
    <property type="term" value="F:serine-type endopeptidase activity"/>
    <property type="evidence" value="ECO:0007669"/>
    <property type="project" value="UniProtKB-UniRule"/>
</dbReference>
<dbReference type="PROSITE" id="PS00138">
    <property type="entry name" value="SUBTILASE_SER"/>
    <property type="match status" value="1"/>
</dbReference>
<organism evidence="8 9">
    <name type="scientific">Eiseniibacteriota bacterium</name>
    <dbReference type="NCBI Taxonomy" id="2212470"/>
    <lineage>
        <taxon>Bacteria</taxon>
        <taxon>Candidatus Eiseniibacteriota</taxon>
    </lineage>
</organism>
<proteinExistence type="inferred from homology"/>
<dbReference type="SUPFAM" id="SSF52743">
    <property type="entry name" value="Subtilisin-like"/>
    <property type="match status" value="1"/>
</dbReference>
<feature type="active site" description="Charge relay system" evidence="5">
    <location>
        <position position="167"/>
    </location>
</feature>
<evidence type="ECO:0000256" key="6">
    <source>
        <dbReference type="SAM" id="Phobius"/>
    </source>
</evidence>
<evidence type="ECO:0000256" key="4">
    <source>
        <dbReference type="ARBA" id="ARBA00022825"/>
    </source>
</evidence>
<keyword evidence="3 5" id="KW-0378">Hydrolase</keyword>
<dbReference type="PRINTS" id="PR00723">
    <property type="entry name" value="SUBTILISIN"/>
</dbReference>
<feature type="active site" description="Charge relay system" evidence="5">
    <location>
        <position position="479"/>
    </location>
</feature>
<dbReference type="GO" id="GO:0006508">
    <property type="term" value="P:proteolysis"/>
    <property type="evidence" value="ECO:0007669"/>
    <property type="project" value="UniProtKB-KW"/>
</dbReference>
<evidence type="ECO:0000313" key="8">
    <source>
        <dbReference type="EMBL" id="MBU2693393.1"/>
    </source>
</evidence>
<feature type="active site" description="Charge relay system" evidence="5">
    <location>
        <position position="207"/>
    </location>
</feature>
<comment type="similarity">
    <text evidence="1 5">Belongs to the peptidase S8 family.</text>
</comment>
<evidence type="ECO:0000256" key="2">
    <source>
        <dbReference type="ARBA" id="ARBA00022670"/>
    </source>
</evidence>
<accession>A0A948RYK5</accession>
<dbReference type="InterPro" id="IPR050131">
    <property type="entry name" value="Peptidase_S8_subtilisin-like"/>
</dbReference>
<comment type="caution">
    <text evidence="8">The sequence shown here is derived from an EMBL/GenBank/DDBJ whole genome shotgun (WGS) entry which is preliminary data.</text>
</comment>
<dbReference type="InterPro" id="IPR015500">
    <property type="entry name" value="Peptidase_S8_subtilisin-rel"/>
</dbReference>
<feature type="domain" description="Peptidase S8/S53" evidence="7">
    <location>
        <begin position="158"/>
        <end position="322"/>
    </location>
</feature>
<keyword evidence="4 5" id="KW-0720">Serine protease</keyword>
<protein>
    <submittedName>
        <fullName evidence="8">S8 family serine peptidase</fullName>
    </submittedName>
</protein>
<dbReference type="PANTHER" id="PTHR43806:SF11">
    <property type="entry name" value="CEREVISIN-RELATED"/>
    <property type="match status" value="1"/>
</dbReference>
<dbReference type="InterPro" id="IPR036852">
    <property type="entry name" value="Peptidase_S8/S53_dom_sf"/>
</dbReference>
<evidence type="ECO:0000256" key="3">
    <source>
        <dbReference type="ARBA" id="ARBA00022801"/>
    </source>
</evidence>
<name>A0A948RYK5_UNCEI</name>
<dbReference type="EMBL" id="JAHJDP010000119">
    <property type="protein sequence ID" value="MBU2693393.1"/>
    <property type="molecule type" value="Genomic_DNA"/>
</dbReference>
<dbReference type="AlphaFoldDB" id="A0A948RYK5"/>
<evidence type="ECO:0000256" key="1">
    <source>
        <dbReference type="ARBA" id="ARBA00011073"/>
    </source>
</evidence>
<dbReference type="Pfam" id="PF00082">
    <property type="entry name" value="Peptidase_S8"/>
    <property type="match status" value="2"/>
</dbReference>
<dbReference type="InterPro" id="IPR023828">
    <property type="entry name" value="Peptidase_S8_Ser-AS"/>
</dbReference>
<keyword evidence="6" id="KW-0472">Membrane</keyword>